<feature type="transmembrane region" description="Helical" evidence="9">
    <location>
        <begin position="12"/>
        <end position="30"/>
    </location>
</feature>
<dbReference type="PANTHER" id="PTHR30047:SF7">
    <property type="entry name" value="HIGH-AFFINITY CHOLINE TRANSPORT PROTEIN"/>
    <property type="match status" value="1"/>
</dbReference>
<reference evidence="10 11" key="1">
    <citation type="submission" date="2019-06" db="EMBL/GenBank/DDBJ databases">
        <authorList>
            <person name="Yang Y."/>
        </authorList>
    </citation>
    <scope>NUCLEOTIDE SEQUENCE [LARGE SCALE GENOMIC DNA]</scope>
    <source>
        <strain evidence="10 11">BIT-26</strain>
    </source>
</reference>
<evidence type="ECO:0000256" key="1">
    <source>
        <dbReference type="ARBA" id="ARBA00004651"/>
    </source>
</evidence>
<feature type="transmembrane region" description="Helical" evidence="9">
    <location>
        <begin position="90"/>
        <end position="111"/>
    </location>
</feature>
<feature type="transmembrane region" description="Helical" evidence="9">
    <location>
        <begin position="262"/>
        <end position="281"/>
    </location>
</feature>
<keyword evidence="6 9" id="KW-1133">Transmembrane helix</keyword>
<dbReference type="RefSeq" id="WP_141177140.1">
    <property type="nucleotide sequence ID" value="NZ_JBHUFX010000034.1"/>
</dbReference>
<comment type="caution">
    <text evidence="10">The sequence shown here is derived from an EMBL/GenBank/DDBJ whole genome shotgun (WGS) entry which is preliminary data.</text>
</comment>
<evidence type="ECO:0000313" key="11">
    <source>
        <dbReference type="Proteomes" id="UP000319523"/>
    </source>
</evidence>
<feature type="transmembrane region" description="Helical" evidence="9">
    <location>
        <begin position="319"/>
        <end position="336"/>
    </location>
</feature>
<accession>A0A506V6C4</accession>
<keyword evidence="5 9" id="KW-0812">Transmembrane</keyword>
<gene>
    <name evidence="10" type="ORF">FKM52_15915</name>
</gene>
<dbReference type="GO" id="GO:0022857">
    <property type="term" value="F:transmembrane transporter activity"/>
    <property type="evidence" value="ECO:0007669"/>
    <property type="project" value="InterPro"/>
</dbReference>
<comment type="similarity">
    <text evidence="2">Belongs to the BCCT transporter (TC 2.A.15) family.</text>
</comment>
<evidence type="ECO:0000313" key="10">
    <source>
        <dbReference type="EMBL" id="TPW40979.1"/>
    </source>
</evidence>
<feature type="transmembrane region" description="Helical" evidence="9">
    <location>
        <begin position="144"/>
        <end position="162"/>
    </location>
</feature>
<protein>
    <submittedName>
        <fullName evidence="10">BCCT family transporter</fullName>
    </submittedName>
</protein>
<feature type="region of interest" description="Disordered" evidence="8">
    <location>
        <begin position="503"/>
        <end position="522"/>
    </location>
</feature>
<evidence type="ECO:0000256" key="5">
    <source>
        <dbReference type="ARBA" id="ARBA00022692"/>
    </source>
</evidence>
<evidence type="ECO:0000256" key="6">
    <source>
        <dbReference type="ARBA" id="ARBA00022989"/>
    </source>
</evidence>
<dbReference type="PROSITE" id="PS51257">
    <property type="entry name" value="PROKAR_LIPOPROTEIN"/>
    <property type="match status" value="1"/>
</dbReference>
<evidence type="ECO:0000256" key="2">
    <source>
        <dbReference type="ARBA" id="ARBA00005658"/>
    </source>
</evidence>
<dbReference type="PROSITE" id="PS01303">
    <property type="entry name" value="BCCT"/>
    <property type="match status" value="1"/>
</dbReference>
<evidence type="ECO:0000256" key="4">
    <source>
        <dbReference type="ARBA" id="ARBA00022475"/>
    </source>
</evidence>
<keyword evidence="3" id="KW-0813">Transport</keyword>
<comment type="subcellular location">
    <subcellularLocation>
        <location evidence="1">Cell membrane</location>
        <topology evidence="1">Multi-pass membrane protein</topology>
    </subcellularLocation>
</comment>
<feature type="transmembrane region" description="Helical" evidence="9">
    <location>
        <begin position="404"/>
        <end position="432"/>
    </location>
</feature>
<keyword evidence="11" id="KW-1185">Reference proteome</keyword>
<dbReference type="EMBL" id="VHQI01000010">
    <property type="protein sequence ID" value="TPW40979.1"/>
    <property type="molecule type" value="Genomic_DNA"/>
</dbReference>
<evidence type="ECO:0000256" key="3">
    <source>
        <dbReference type="ARBA" id="ARBA00022448"/>
    </source>
</evidence>
<feature type="transmembrane region" description="Helical" evidence="9">
    <location>
        <begin position="229"/>
        <end position="250"/>
    </location>
</feature>
<feature type="transmembrane region" description="Helical" evidence="9">
    <location>
        <begin position="50"/>
        <end position="70"/>
    </location>
</feature>
<keyword evidence="4" id="KW-1003">Cell membrane</keyword>
<feature type="transmembrane region" description="Helical" evidence="9">
    <location>
        <begin position="348"/>
        <end position="367"/>
    </location>
</feature>
<evidence type="ECO:0000256" key="9">
    <source>
        <dbReference type="SAM" id="Phobius"/>
    </source>
</evidence>
<evidence type="ECO:0000256" key="8">
    <source>
        <dbReference type="SAM" id="MobiDB-lite"/>
    </source>
</evidence>
<evidence type="ECO:0000256" key="7">
    <source>
        <dbReference type="ARBA" id="ARBA00023136"/>
    </source>
</evidence>
<dbReference type="Proteomes" id="UP000319523">
    <property type="component" value="Unassembled WGS sequence"/>
</dbReference>
<sequence>MNGTDKTNNDKTVFYVSLIVVACVVAWGVMGASSFKNAGDTVFSFLTTKFAWFYILCMATFVLFSIWICCSKYGNIVLGKDGEKPAYSTLAWFAMLFSAGKGIGLLFYSVAEPLSHYAHPTGAVPGSPEAMAFALRKSFLHWGLQPWSGYCVMALGLAYIQFRKDKPGLISSVLIPLLGEKLAGGIIGKCVDILAIFATVAGVATSFGLGTYQISSGLNAVFGLEQTNTLLMLIVFSITAILLMSIVAGLDKGMKRISSANLCMSAAIMLFMFFVGPRIAIMNGLVEGVGNYISHYVFDSLSVGAFSEQEARWYGDWTIFYWAWWIAWAPFVGTFIARISRGRTIRQFVLGVLLAPTLAGISWFSIFGMSAMGLGLDQAIAATSVDVSRSIYIVLQHFPFSTAISVLVVALLITFFLSSADSATFVLGMFSSNGDLNPKTSRKVMWALIQAALALALMIAGGKSGLNMLKTASISVAFPFAFILLLSMASLVKGLREETRAARKESLAEKHPQKKISDQPVT</sequence>
<dbReference type="InterPro" id="IPR000060">
    <property type="entry name" value="BCCT_transptr"/>
</dbReference>
<dbReference type="NCBIfam" id="TIGR00842">
    <property type="entry name" value="bcct"/>
    <property type="match status" value="1"/>
</dbReference>
<dbReference type="AlphaFoldDB" id="A0A506V6C4"/>
<dbReference type="InterPro" id="IPR018093">
    <property type="entry name" value="BCCT_CS"/>
</dbReference>
<keyword evidence="7 9" id="KW-0472">Membrane</keyword>
<feature type="transmembrane region" description="Helical" evidence="9">
    <location>
        <begin position="444"/>
        <end position="462"/>
    </location>
</feature>
<dbReference type="Pfam" id="PF02028">
    <property type="entry name" value="BCCT"/>
    <property type="match status" value="1"/>
</dbReference>
<organism evidence="10 11">
    <name type="scientific">Mixta tenebrionis</name>
    <dbReference type="NCBI Taxonomy" id="2562439"/>
    <lineage>
        <taxon>Bacteria</taxon>
        <taxon>Pseudomonadati</taxon>
        <taxon>Pseudomonadota</taxon>
        <taxon>Gammaproteobacteria</taxon>
        <taxon>Enterobacterales</taxon>
        <taxon>Erwiniaceae</taxon>
        <taxon>Mixta</taxon>
    </lineage>
</organism>
<proteinExistence type="inferred from homology"/>
<dbReference type="PANTHER" id="PTHR30047">
    <property type="entry name" value="HIGH-AFFINITY CHOLINE TRANSPORT PROTEIN-RELATED"/>
    <property type="match status" value="1"/>
</dbReference>
<feature type="transmembrane region" description="Helical" evidence="9">
    <location>
        <begin position="474"/>
        <end position="495"/>
    </location>
</feature>
<dbReference type="GO" id="GO:0005886">
    <property type="term" value="C:plasma membrane"/>
    <property type="evidence" value="ECO:0007669"/>
    <property type="project" value="UniProtKB-SubCell"/>
</dbReference>
<feature type="transmembrane region" description="Helical" evidence="9">
    <location>
        <begin position="182"/>
        <end position="209"/>
    </location>
</feature>
<name>A0A506V6C4_9GAMM</name>
<dbReference type="OrthoDB" id="9775735at2"/>